<dbReference type="InterPro" id="IPR030843">
    <property type="entry name" value="PAN2"/>
</dbReference>
<dbReference type="AlphaFoldDB" id="A0A8H7Y535"/>
<comment type="similarity">
    <text evidence="9">Belongs to the peptidase C19 family. PAN2 subfamily.</text>
</comment>
<dbReference type="Pfam" id="PF00929">
    <property type="entry name" value="RNase_T"/>
    <property type="match status" value="1"/>
</dbReference>
<comment type="function">
    <text evidence="9">Catalytic subunit of the poly(A)-nuclease (PAN) deadenylation complex, one of two cytoplasmic mRNA deadenylases involved in mRNA turnover. PAN specifically shortens poly(A) tails of RNA and the activity is stimulated by poly(A)-binding protein PAB1. PAN deadenylation is followed by rapid degradation of the shortened mRNA tails by the CCR4-NOT complex. Deadenylated mRNAs are then degraded by two alternative mechanisms, namely exosome-mediated 3'-5' exonucleolytic degradation, or deadenlyation-dependent mRNA decaping and subsequent 5'-3' exonucleolytic degradation by XRN1. May also be involved in post-transcriptional maturation of mRNA poly(A) tails.</text>
</comment>
<keyword evidence="6 9" id="KW-0479">Metal-binding</keyword>
<comment type="catalytic activity">
    <reaction evidence="9">
        <text>Exonucleolytic cleavage of poly(A) to 5'-AMP.</text>
        <dbReference type="EC" id="3.1.13.4"/>
    </reaction>
</comment>
<dbReference type="SUPFAM" id="SSF50998">
    <property type="entry name" value="Quinoprotein alcohol dehydrogenase-like"/>
    <property type="match status" value="1"/>
</dbReference>
<comment type="domain">
    <text evidence="9">The linker, or PAN3 interaction domain (PID), between the WD40 repeats and the pseudo-UCH domain mediates interaction with PAN3.</text>
</comment>
<dbReference type="Pfam" id="PF13423">
    <property type="entry name" value="UCH_1"/>
    <property type="match status" value="1"/>
</dbReference>
<keyword evidence="5 9" id="KW-0540">Nuclease</keyword>
<name>A0A8H7Y535_PSICU</name>
<dbReference type="PROSITE" id="PS50235">
    <property type="entry name" value="USP_3"/>
    <property type="match status" value="1"/>
</dbReference>
<evidence type="ECO:0000259" key="10">
    <source>
        <dbReference type="PROSITE" id="PS50235"/>
    </source>
</evidence>
<keyword evidence="3" id="KW-0853">WD repeat</keyword>
<dbReference type="Gene3D" id="3.30.420.10">
    <property type="entry name" value="Ribonuclease H-like superfamily/Ribonuclease H"/>
    <property type="match status" value="1"/>
</dbReference>
<sequence>MATSYKQLQPSLDPLPLNGFAQTVTALAFDPVSDILWTGLESGTVTALLGTRGNKGPTFRVGGNLGVKKITPGDNYVRAVANSNGGLGSWNKGGANKWSFRPSSENVITFSNTPSSSNFLVASLDSLEMAFLSPVTGATIRRVSTTSLLTHLELSHSTLISGSSDGFLRVHDPRTGMGRTDGAENMVKAHARSIEGLETIGNFIFTTGMGERQSRPFPDPLVKVYDVRTMRPLPPIPFSAGPAFIHALPNRTSTLVVVSLHGLIHVVDASNPAASIELYQLDFPSYATESSYITSGAISPSATYMAFGDNDGRIHIMSQADGEIPFNGYDGQPVPWANTPAPLPEIQWTKSTPLNVIGMPYFDTQLLSVWPSNLAHKASSYSPPPRIPPQILTSMKYNENIAYASLPKELRGRRNMTSAGPRKGVSRFHSGKNAMESEPEAEMFDHYDDEVPRIYRRVEIEYSKFGIEDFDFGFYNKTPYSGLETHILHSYTNSVIQVMHYIRPIRELAKGHTTINCPEEHCLLCEQGFISRMLEDAHGTNCQASNFCKTVGFLAQGSNAIELMDYGREGTDVDYAQKIQTFHRFLIDHMKSEANIQPQNISMYPYGIPSQYPSISPISQILGIAGQNVIMCSTCKGIRERIHAIHIVDMVYPKKVKTLSGRPTVSYSFTSILRSSLFRQITHKATCQLCKQFSSFVSRRSISSRQLPPILAINASVYNDDSLGFWQDYRNSTFLQPQISLRGQIGGIDDAEEAIYTLRALVVKITRKDRKSHLVAIVRVPEAESNDASSPWFLFNDFVVTNISQQEALSFQGQWKVPAILYFERQNVESMLDFSHLTQKLDPSILSRDTSISINRNRSLIKHEFLAPDELPKPGTLVAIDAEFVLMQQEETEFRSDGTKKVLRPARLSLARVSVLRGDGPRQGIPFIDDHIHTSETIVDYLTEFSGIKYGDLDPTLSKYTLTPLKLVYKKLRLLVDCGCIFIGHGLSKDFRIINIYVPPEQVLDTVDLYFIKARSRRLSLRFLSWYILGEHIQTDNHDSIEDARSALQLYKAYEEFEEQGIFDQKLEEIYREGRQYVGVSLF</sequence>
<dbReference type="SUPFAM" id="SSF54001">
    <property type="entry name" value="Cysteine proteinases"/>
    <property type="match status" value="1"/>
</dbReference>
<dbReference type="EMBL" id="JAFIQS010000003">
    <property type="protein sequence ID" value="KAG5171616.1"/>
    <property type="molecule type" value="Genomic_DNA"/>
</dbReference>
<keyword evidence="4 9" id="KW-0507">mRNA processing</keyword>
<keyword evidence="8 9" id="KW-0269">Exonuclease</keyword>
<dbReference type="InterPro" id="IPR015943">
    <property type="entry name" value="WD40/YVTN_repeat-like_dom_sf"/>
</dbReference>
<dbReference type="GO" id="GO:0004535">
    <property type="term" value="F:poly(A)-specific ribonuclease activity"/>
    <property type="evidence" value="ECO:0007669"/>
    <property type="project" value="UniProtKB-UniRule"/>
</dbReference>
<dbReference type="InterPro" id="IPR028881">
    <property type="entry name" value="PAN2_UCH_dom"/>
</dbReference>
<comment type="cofactor">
    <cofactor evidence="9">
        <name>a divalent metal cation</name>
        <dbReference type="ChEBI" id="CHEBI:60240"/>
    </cofactor>
    <text evidence="9">Binds 2 metal cations per subunit in the catalytic exonuclease domain.</text>
</comment>
<dbReference type="GO" id="GO:0031251">
    <property type="term" value="C:PAN complex"/>
    <property type="evidence" value="ECO:0007669"/>
    <property type="project" value="UniProtKB-UniRule"/>
</dbReference>
<protein>
    <recommendedName>
        <fullName evidence="9">PAN2-PAN3 deadenylation complex catalytic subunit PAN2</fullName>
        <ecNumber evidence="9">3.1.13.4</ecNumber>
    </recommendedName>
    <alternativeName>
        <fullName evidence="9">PAB1P-dependent poly(A)-specific ribonuclease</fullName>
    </alternativeName>
    <alternativeName>
        <fullName evidence="9">Poly(A)-nuclease deadenylation complex subunit 2</fullName>
        <shortName evidence="9">PAN deadenylation complex subunit 2</shortName>
    </alternativeName>
</protein>
<comment type="subunit">
    <text evidence="9">Forms a heterotrimer with an asymmetric homodimer of the regulatory subunit PAN3 to form the poly(A)-nuclease (PAN) deadenylation complex.</text>
</comment>
<dbReference type="InterPro" id="IPR036397">
    <property type="entry name" value="RNaseH_sf"/>
</dbReference>
<dbReference type="SUPFAM" id="SSF53098">
    <property type="entry name" value="Ribonuclease H-like"/>
    <property type="match status" value="1"/>
</dbReference>
<organism evidence="11">
    <name type="scientific">Psilocybe cubensis</name>
    <name type="common">Psychedelic mushroom</name>
    <name type="synonym">Stropharia cubensis</name>
    <dbReference type="NCBI Taxonomy" id="181762"/>
    <lineage>
        <taxon>Eukaryota</taxon>
        <taxon>Fungi</taxon>
        <taxon>Dikarya</taxon>
        <taxon>Basidiomycota</taxon>
        <taxon>Agaricomycotina</taxon>
        <taxon>Agaricomycetes</taxon>
        <taxon>Agaricomycetidae</taxon>
        <taxon>Agaricales</taxon>
        <taxon>Agaricineae</taxon>
        <taxon>Strophariaceae</taxon>
        <taxon>Psilocybe</taxon>
    </lineage>
</organism>
<feature type="domain" description="USP" evidence="10">
    <location>
        <begin position="481"/>
        <end position="826"/>
    </location>
</feature>
<evidence type="ECO:0000256" key="9">
    <source>
        <dbReference type="HAMAP-Rule" id="MF_03182"/>
    </source>
</evidence>
<dbReference type="InterPro" id="IPR011047">
    <property type="entry name" value="Quinoprotein_ADH-like_sf"/>
</dbReference>
<dbReference type="InterPro" id="IPR050785">
    <property type="entry name" value="PAN2-PAN3_catalytic_subunit"/>
</dbReference>
<keyword evidence="7 9" id="KW-0378">Hydrolase</keyword>
<gene>
    <name evidence="9" type="primary">PAN2</name>
    <name evidence="11" type="ORF">JR316_003703</name>
</gene>
<dbReference type="GO" id="GO:0006397">
    <property type="term" value="P:mRNA processing"/>
    <property type="evidence" value="ECO:0007669"/>
    <property type="project" value="UniProtKB-KW"/>
</dbReference>
<comment type="caution">
    <text evidence="9">Lacks conserved residue(s) required for the propagation of feature annotation.</text>
</comment>
<proteinExistence type="inferred from homology"/>
<dbReference type="GO" id="GO:0046872">
    <property type="term" value="F:metal ion binding"/>
    <property type="evidence" value="ECO:0007669"/>
    <property type="project" value="UniProtKB-KW"/>
</dbReference>
<evidence type="ECO:0000313" key="11">
    <source>
        <dbReference type="EMBL" id="KAG5171616.1"/>
    </source>
</evidence>
<feature type="binding site" evidence="9">
    <location>
        <position position="883"/>
    </location>
    <ligand>
        <name>a divalent metal cation</name>
        <dbReference type="ChEBI" id="CHEBI:60240"/>
        <note>catalytic</note>
    </ligand>
</feature>
<evidence type="ECO:0000256" key="6">
    <source>
        <dbReference type="ARBA" id="ARBA00022723"/>
    </source>
</evidence>
<evidence type="ECO:0000256" key="1">
    <source>
        <dbReference type="ARBA" id="ARBA00004496"/>
    </source>
</evidence>
<evidence type="ECO:0000256" key="4">
    <source>
        <dbReference type="ARBA" id="ARBA00022664"/>
    </source>
</evidence>
<dbReference type="PANTHER" id="PTHR15728">
    <property type="entry name" value="DEADENYLATION COMPLEX CATALYTIC SUBUNIT PAN2"/>
    <property type="match status" value="1"/>
</dbReference>
<accession>A0A8H7Y535</accession>
<dbReference type="InterPro" id="IPR028889">
    <property type="entry name" value="USP"/>
</dbReference>
<dbReference type="InterPro" id="IPR048841">
    <property type="entry name" value="PAN2_N"/>
</dbReference>
<dbReference type="Pfam" id="PF20770">
    <property type="entry name" value="PAN2_N"/>
    <property type="match status" value="1"/>
</dbReference>
<dbReference type="SMART" id="SM00479">
    <property type="entry name" value="EXOIII"/>
    <property type="match status" value="1"/>
</dbReference>
<dbReference type="GO" id="GO:0003676">
    <property type="term" value="F:nucleic acid binding"/>
    <property type="evidence" value="ECO:0007669"/>
    <property type="project" value="InterPro"/>
</dbReference>
<feature type="binding site" evidence="9">
    <location>
        <position position="1043"/>
    </location>
    <ligand>
        <name>a divalent metal cation</name>
        <dbReference type="ChEBI" id="CHEBI:60240"/>
        <note>catalytic</note>
    </ligand>
</feature>
<comment type="activity regulation">
    <text evidence="9">Positively regulated by the regulatory subunit PAN3.</text>
</comment>
<evidence type="ECO:0000256" key="8">
    <source>
        <dbReference type="ARBA" id="ARBA00022839"/>
    </source>
</evidence>
<comment type="caution">
    <text evidence="11">The sequence shown here is derived from an EMBL/GenBank/DDBJ whole genome shotgun (WGS) entry which is preliminary data.</text>
</comment>
<comment type="subcellular location">
    <subcellularLocation>
        <location evidence="1 9">Cytoplasm</location>
    </subcellularLocation>
</comment>
<evidence type="ECO:0000256" key="3">
    <source>
        <dbReference type="ARBA" id="ARBA00022574"/>
    </source>
</evidence>
<dbReference type="GO" id="GO:0000289">
    <property type="term" value="P:nuclear-transcribed mRNA poly(A) tail shortening"/>
    <property type="evidence" value="ECO:0007669"/>
    <property type="project" value="UniProtKB-UniRule"/>
</dbReference>
<dbReference type="EC" id="3.1.13.4" evidence="9"/>
<reference evidence="11" key="1">
    <citation type="submission" date="2021-02" db="EMBL/GenBank/DDBJ databases">
        <title>Psilocybe cubensis genome.</title>
        <authorList>
            <person name="Mckernan K.J."/>
            <person name="Crawford S."/>
            <person name="Trippe A."/>
            <person name="Kane L.T."/>
            <person name="Mclaughlin S."/>
        </authorList>
    </citation>
    <scope>NUCLEOTIDE SEQUENCE [LARGE SCALE GENOMIC DNA]</scope>
    <source>
        <strain evidence="11">MGC-MH-2018</strain>
    </source>
</reference>
<dbReference type="FunFam" id="3.30.420.10:FF:000028">
    <property type="entry name" value="PAN2-PAN3 deadenylation complex catalytic subunit PAN2"/>
    <property type="match status" value="1"/>
</dbReference>
<dbReference type="HAMAP" id="MF_03182">
    <property type="entry name" value="PAN2"/>
    <property type="match status" value="1"/>
</dbReference>
<keyword evidence="2 9" id="KW-0963">Cytoplasm</keyword>
<feature type="binding site" evidence="9">
    <location>
        <position position="881"/>
    </location>
    <ligand>
        <name>a divalent metal cation</name>
        <dbReference type="ChEBI" id="CHEBI:60240"/>
        <note>catalytic</note>
    </ligand>
</feature>
<dbReference type="InterPro" id="IPR013520">
    <property type="entry name" value="Ribonucl_H"/>
</dbReference>
<feature type="binding site" evidence="9">
    <location>
        <position position="990"/>
    </location>
    <ligand>
        <name>a divalent metal cation</name>
        <dbReference type="ChEBI" id="CHEBI:60240"/>
        <note>catalytic</note>
    </ligand>
</feature>
<dbReference type="PANTHER" id="PTHR15728:SF0">
    <property type="entry name" value="PAN2-PAN3 DEADENYLATION COMPLEX CATALYTIC SUBUNIT PAN2"/>
    <property type="match status" value="1"/>
</dbReference>
<dbReference type="InterPro" id="IPR038765">
    <property type="entry name" value="Papain-like_cys_pep_sf"/>
</dbReference>
<dbReference type="Gene3D" id="3.90.70.10">
    <property type="entry name" value="Cysteine proteinases"/>
    <property type="match status" value="1"/>
</dbReference>
<dbReference type="CDD" id="cd06143">
    <property type="entry name" value="PAN2_exo"/>
    <property type="match status" value="1"/>
</dbReference>
<dbReference type="InterPro" id="IPR012337">
    <property type="entry name" value="RNaseH-like_sf"/>
</dbReference>
<evidence type="ECO:0000256" key="2">
    <source>
        <dbReference type="ARBA" id="ARBA00022490"/>
    </source>
</evidence>
<comment type="domain">
    <text evidence="9">Contains a pseudo-UCH domain. This ubiquitin C-terminal hydrolase (UCH)-like or ubiquitin specific protease (USP)-like domain is predicted to be catalytically inactive because it lacks the active site catalytic triad characteristic of thiol proteases, with residues at the equivalent structural positions that are incompatible with catalysis, and it cannot bind ubiquitin. It functions as a structural scaffold for intra- and intermolecular interactions in the complex.</text>
</comment>
<dbReference type="Gene3D" id="2.130.10.10">
    <property type="entry name" value="YVTN repeat-like/Quinoprotein amine dehydrogenase"/>
    <property type="match status" value="1"/>
</dbReference>
<dbReference type="GO" id="GO:0000932">
    <property type="term" value="C:P-body"/>
    <property type="evidence" value="ECO:0007669"/>
    <property type="project" value="TreeGrafter"/>
</dbReference>
<evidence type="ECO:0000256" key="7">
    <source>
        <dbReference type="ARBA" id="ARBA00022801"/>
    </source>
</evidence>
<evidence type="ECO:0000256" key="5">
    <source>
        <dbReference type="ARBA" id="ARBA00022722"/>
    </source>
</evidence>